<feature type="transmembrane region" description="Helical" evidence="1">
    <location>
        <begin position="20"/>
        <end position="39"/>
    </location>
</feature>
<dbReference type="InterPro" id="IPR012902">
    <property type="entry name" value="N_methyl_site"/>
</dbReference>
<evidence type="ECO:0000256" key="1">
    <source>
        <dbReference type="SAM" id="Phobius"/>
    </source>
</evidence>
<proteinExistence type="predicted"/>
<dbReference type="PROSITE" id="PS00409">
    <property type="entry name" value="PROKAR_NTER_METHYL"/>
    <property type="match status" value="1"/>
</dbReference>
<protein>
    <submittedName>
        <fullName evidence="2">Type II secretion system protein</fullName>
    </submittedName>
</protein>
<keyword evidence="1" id="KW-0812">Transmembrane</keyword>
<gene>
    <name evidence="2" type="ORF">JIN85_10970</name>
</gene>
<reference evidence="2" key="1">
    <citation type="submission" date="2021-01" db="EMBL/GenBank/DDBJ databases">
        <title>Modified the classification status of verrucomicrobia.</title>
        <authorList>
            <person name="Feng X."/>
        </authorList>
    </citation>
    <scope>NUCLEOTIDE SEQUENCE</scope>
    <source>
        <strain evidence="2">KCTC 22041</strain>
    </source>
</reference>
<evidence type="ECO:0000313" key="2">
    <source>
        <dbReference type="EMBL" id="MBK1882941.1"/>
    </source>
</evidence>
<dbReference type="AlphaFoldDB" id="A0A934S5G9"/>
<dbReference type="SUPFAM" id="SSF54523">
    <property type="entry name" value="Pili subunits"/>
    <property type="match status" value="1"/>
</dbReference>
<name>A0A934S5G9_9BACT</name>
<accession>A0A934S5G9</accession>
<dbReference type="Proteomes" id="UP000603141">
    <property type="component" value="Unassembled WGS sequence"/>
</dbReference>
<sequence length="243" mass="27148">MIVSPPSPSSSSRHTSGFTLLEMVLAILLLTMLVGMVFGTAQSSLALGHTVVENQNQEMLEQAFFDLMSDRFATLPGDTRFDLKVTDSGKQYLTDLTLQNVPLGFTWGGQQKIAKAVQISTVPQSTGYLNIVLRYYEDEILEDTSSDLSSASVIKPEPFAEIVLLRDVRFFEWNLLDGRTMEWQYDWDLQGRLPLQAELRLAFGAQGPEIRHVFWIPPKQNPETFLRTVLQSSGSSSQPRGGS</sequence>
<dbReference type="RefSeq" id="WP_200270554.1">
    <property type="nucleotide sequence ID" value="NZ_JAENIJ010000015.1"/>
</dbReference>
<dbReference type="EMBL" id="JAENIJ010000015">
    <property type="protein sequence ID" value="MBK1882941.1"/>
    <property type="molecule type" value="Genomic_DNA"/>
</dbReference>
<dbReference type="InterPro" id="IPR045584">
    <property type="entry name" value="Pilin-like"/>
</dbReference>
<dbReference type="Pfam" id="PF07963">
    <property type="entry name" value="N_methyl"/>
    <property type="match status" value="1"/>
</dbReference>
<keyword evidence="3" id="KW-1185">Reference proteome</keyword>
<evidence type="ECO:0000313" key="3">
    <source>
        <dbReference type="Proteomes" id="UP000603141"/>
    </source>
</evidence>
<organism evidence="2 3">
    <name type="scientific">Luteolibacter pohnpeiensis</name>
    <dbReference type="NCBI Taxonomy" id="454153"/>
    <lineage>
        <taxon>Bacteria</taxon>
        <taxon>Pseudomonadati</taxon>
        <taxon>Verrucomicrobiota</taxon>
        <taxon>Verrucomicrobiia</taxon>
        <taxon>Verrucomicrobiales</taxon>
        <taxon>Verrucomicrobiaceae</taxon>
        <taxon>Luteolibacter</taxon>
    </lineage>
</organism>
<keyword evidence="1" id="KW-1133">Transmembrane helix</keyword>
<keyword evidence="1" id="KW-0472">Membrane</keyword>
<comment type="caution">
    <text evidence="2">The sequence shown here is derived from an EMBL/GenBank/DDBJ whole genome shotgun (WGS) entry which is preliminary data.</text>
</comment>